<feature type="region of interest" description="Disordered" evidence="1">
    <location>
        <begin position="389"/>
        <end position="433"/>
    </location>
</feature>
<organism evidence="3">
    <name type="scientific">uncultured Thermomicrobiales bacterium</name>
    <dbReference type="NCBI Taxonomy" id="1645740"/>
    <lineage>
        <taxon>Bacteria</taxon>
        <taxon>Pseudomonadati</taxon>
        <taxon>Thermomicrobiota</taxon>
        <taxon>Thermomicrobia</taxon>
        <taxon>Thermomicrobiales</taxon>
        <taxon>environmental samples</taxon>
    </lineage>
</organism>
<feature type="compositionally biased region" description="Polar residues" evidence="1">
    <location>
        <begin position="560"/>
        <end position="572"/>
    </location>
</feature>
<reference evidence="3" key="1">
    <citation type="submission" date="2020-02" db="EMBL/GenBank/DDBJ databases">
        <authorList>
            <person name="Meier V. D."/>
        </authorList>
    </citation>
    <scope>NUCLEOTIDE SEQUENCE</scope>
    <source>
        <strain evidence="3">AVDCRST_MAG18</strain>
    </source>
</reference>
<feature type="compositionally biased region" description="Low complexity" evidence="1">
    <location>
        <begin position="473"/>
        <end position="491"/>
    </location>
</feature>
<feature type="transmembrane region" description="Helical" evidence="2">
    <location>
        <begin position="152"/>
        <end position="170"/>
    </location>
</feature>
<feature type="compositionally biased region" description="Gly residues" evidence="1">
    <location>
        <begin position="508"/>
        <end position="526"/>
    </location>
</feature>
<dbReference type="EMBL" id="CADCWN010000056">
    <property type="protein sequence ID" value="CAA9557222.1"/>
    <property type="molecule type" value="Genomic_DNA"/>
</dbReference>
<name>A0A6J4UT01_9BACT</name>
<proteinExistence type="predicted"/>
<feature type="region of interest" description="Disordered" evidence="1">
    <location>
        <begin position="453"/>
        <end position="577"/>
    </location>
</feature>
<feature type="compositionally biased region" description="Polar residues" evidence="1">
    <location>
        <begin position="390"/>
        <end position="410"/>
    </location>
</feature>
<evidence type="ECO:0000256" key="1">
    <source>
        <dbReference type="SAM" id="MobiDB-lite"/>
    </source>
</evidence>
<feature type="transmembrane region" description="Helical" evidence="2">
    <location>
        <begin position="27"/>
        <end position="51"/>
    </location>
</feature>
<evidence type="ECO:0000313" key="3">
    <source>
        <dbReference type="EMBL" id="CAA9557222.1"/>
    </source>
</evidence>
<dbReference type="AlphaFoldDB" id="A0A6J4UT01"/>
<gene>
    <name evidence="3" type="ORF">AVDCRST_MAG18-773</name>
</gene>
<sequence length="620" mass="62636">MSAESVAPSLPPTITNFLRGTRRRLRLHATVTGAGYGLAAGLLVGIAICLVARVRPLWLPDQVLLYALGAVAVGTVVGAIGALSRPLPLSAVAARADAALGLRERLSTALELTSGLTRSSLAGQHLRETAELVADRPAATALWPRPSRNETYILAGLAAALLVLLILPNAQTATIQQGRANAQLVGQAASQVAQVQAEVNARSNLDPATQQALQQQLAQLQQDLVNSAIDPAQAVARIAETEAQLRRLQDPGTAPRAAALPQLGEEFGTFGATAPIGQALQAGDYAGASQALKDFASTLPNLDPASQAAIAQKLREAAASQAATNPQLAQQLQNAADALANGDIAGAQAALNSAADQIAQTGQAAAAQTAVSGVLGDLNAIKRDVANGVPPTTANATPQLPSGTPITANGSPIAGGGTPGRPSGSPIAINGTPMTLNGTPVAVNGTPVAVNGTPVVAQGTPPPNATPVLVPAQGQGQPAQGQGSGQSQQGQPGQGQGQGQGQRQSQGQGQGNNQGQGGGYGSGAGGTQPYDPVYAPTLPGGAPGQQQSIPGQGGGDSPPTGTTQGQGANTPSGVPYDQVYQQYRDQALQGIDDPNIPPELREYIRQYFSNIDPTNQQNQK</sequence>
<evidence type="ECO:0000256" key="2">
    <source>
        <dbReference type="SAM" id="Phobius"/>
    </source>
</evidence>
<protein>
    <submittedName>
        <fullName evidence="3">Uncharacterized protein</fullName>
    </submittedName>
</protein>
<accession>A0A6J4UT01</accession>
<feature type="transmembrane region" description="Helical" evidence="2">
    <location>
        <begin position="63"/>
        <end position="83"/>
    </location>
</feature>
<keyword evidence="2" id="KW-0812">Transmembrane</keyword>
<keyword evidence="2" id="KW-0472">Membrane</keyword>
<keyword evidence="2" id="KW-1133">Transmembrane helix</keyword>